<dbReference type="Gene3D" id="3.40.50.10320">
    <property type="entry name" value="LmbE-like"/>
    <property type="match status" value="1"/>
</dbReference>
<accession>A0A075HVT6</accession>
<dbReference type="EC" id="3.5.99.6" evidence="1"/>
<dbReference type="Gene3D" id="3.40.50.1360">
    <property type="match status" value="1"/>
</dbReference>
<proteinExistence type="predicted"/>
<dbReference type="SUPFAM" id="SSF102588">
    <property type="entry name" value="LmbE-like"/>
    <property type="match status" value="1"/>
</dbReference>
<dbReference type="GO" id="GO:0004342">
    <property type="term" value="F:glucosamine-6-phosphate deaminase activity"/>
    <property type="evidence" value="ECO:0007669"/>
    <property type="project" value="UniProtKB-EC"/>
</dbReference>
<dbReference type="PANTHER" id="PTHR42892">
    <property type="entry name" value="GLUCOSAMINE-6-PHOSPHATE DEAMINASE-LIKE PROTEIN BT_0258-RELATED"/>
    <property type="match status" value="1"/>
</dbReference>
<dbReference type="SUPFAM" id="SSF100950">
    <property type="entry name" value="NagB/RpiA/CoA transferase-like"/>
    <property type="match status" value="1"/>
</dbReference>
<dbReference type="InterPro" id="IPR037171">
    <property type="entry name" value="NagB/RpiA_transferase-like"/>
</dbReference>
<organism evidence="1">
    <name type="scientific">uncultured marine group II/III euryarchaeote KM3_83_G03</name>
    <dbReference type="NCBI Taxonomy" id="1456522"/>
    <lineage>
        <taxon>Archaea</taxon>
        <taxon>Methanobacteriati</taxon>
        <taxon>Methanobacteriota</taxon>
        <taxon>environmental samples</taxon>
    </lineage>
</organism>
<evidence type="ECO:0000313" key="1">
    <source>
        <dbReference type="EMBL" id="AIF18647.1"/>
    </source>
</evidence>
<sequence>MAWPRDRVKVFDDGGLSLGIAQRVVEQLSEKPDSFFGWPVGRTQLEAERHLRNMHDAGEVDFSQATFGLVDELYGVGKNHPFSYRAAADRNFFDHVKPGRVFSFDGSVPREGVEEELQRVQGILEELGSGDLAVLGYSPDIAHLALIEDALQLEKRVIFPRLKESTRREMRNVFGEERFVPTHGMSWGFKTITDFEQIVLGGDGPHKAPMGREIVEEDENLDVVASLLQSYPQADLYLSDSAAGMFPERARPWINGVDMTDGLIASAIVEASEYSETAIPDLTVDNLRKVDAEFPNLILRLGKKRTLERLQRALDYELPTGLRIGVLDPHSDDGIICAGGTIKKLSVNNDVFSIVATAGCTAVRDEDVVKLLNGTIRGAVPEYVDEEQVREFLQRKSESSHGLVDIPPVRELKTLLREEEHTRVSYRSGMEPIFLRLPFYDTGLAQKNLSGPADDAIMRECLYGLNLDILLETIEFNDPNFTHLEVHRISERVLPDLESVTLWGYSTAYGEMNPLRAGILQPLTQDELDEKIETVRMYETQNPMLQPGFQKTELWERVLERNTSTLRRLQTLGLELDGYAAVEAIQILDLAA</sequence>
<name>A0A075HVT6_9EURY</name>
<dbReference type="InterPro" id="IPR052960">
    <property type="entry name" value="GlcN6P_deaminase-like"/>
</dbReference>
<reference evidence="1" key="1">
    <citation type="journal article" date="2014" name="Genome Biol. Evol.">
        <title>Pangenome evidence for extensive interdomain horizontal transfer affecting lineage core and shell genes in uncultured planktonic thaumarchaeota and euryarchaeota.</title>
        <authorList>
            <person name="Deschamps P."/>
            <person name="Zivanovic Y."/>
            <person name="Moreira D."/>
            <person name="Rodriguez-Valera F."/>
            <person name="Lopez-Garcia P."/>
        </authorList>
    </citation>
    <scope>NUCLEOTIDE SEQUENCE</scope>
</reference>
<dbReference type="AlphaFoldDB" id="A0A075HVT6"/>
<dbReference type="InterPro" id="IPR024078">
    <property type="entry name" value="LmbE-like_dom_sf"/>
</dbReference>
<keyword evidence="1" id="KW-0413">Isomerase</keyword>
<dbReference type="EMBL" id="KF901116">
    <property type="protein sequence ID" value="AIF18647.1"/>
    <property type="molecule type" value="Genomic_DNA"/>
</dbReference>
<protein>
    <submittedName>
        <fullName evidence="1">Glucosamine-6-phosphate isomerase (NagB, GNPDA)</fullName>
        <ecNumber evidence="1">3.5.99.6</ecNumber>
    </submittedName>
</protein>
<dbReference type="GO" id="GO:0016853">
    <property type="term" value="F:isomerase activity"/>
    <property type="evidence" value="ECO:0007669"/>
    <property type="project" value="UniProtKB-KW"/>
</dbReference>
<dbReference type="PANTHER" id="PTHR42892:SF1">
    <property type="entry name" value="GLUCOSAMINE-6-PHOSPHATE ISOMERASE"/>
    <property type="match status" value="1"/>
</dbReference>
<gene>
    <name evidence="1" type="primary">GNPDA</name>
    <name evidence="1" type="synonym">nagB</name>
</gene>
<keyword evidence="1" id="KW-0378">Hydrolase</keyword>